<feature type="binding site" evidence="13">
    <location>
        <position position="374"/>
    </location>
    <ligand>
        <name>heme</name>
        <dbReference type="ChEBI" id="CHEBI:30413"/>
    </ligand>
</feature>
<evidence type="ECO:0000256" key="10">
    <source>
        <dbReference type="PIRNR" id="PIRNR038927"/>
    </source>
</evidence>
<feature type="binding site" evidence="13">
    <location>
        <position position="166"/>
    </location>
    <ligand>
        <name>heme</name>
        <dbReference type="ChEBI" id="CHEBI:30413"/>
    </ligand>
</feature>
<dbReference type="InterPro" id="IPR018028">
    <property type="entry name" value="Catalase"/>
</dbReference>
<dbReference type="AlphaFoldDB" id="G7Q8N0"/>
<dbReference type="SUPFAM" id="SSF52317">
    <property type="entry name" value="Class I glutamine amidotransferase-like"/>
    <property type="match status" value="1"/>
</dbReference>
<keyword evidence="8 10" id="KW-0408">Iron</keyword>
<evidence type="ECO:0000256" key="5">
    <source>
        <dbReference type="ARBA" id="ARBA00022617"/>
    </source>
</evidence>
<dbReference type="InterPro" id="IPR024712">
    <property type="entry name" value="Catalase_clade2"/>
</dbReference>
<dbReference type="STRING" id="694327.DFW101_3117"/>
<evidence type="ECO:0000256" key="8">
    <source>
        <dbReference type="ARBA" id="ARBA00023004"/>
    </source>
</evidence>
<dbReference type="PIRSF" id="PIRSF038927">
    <property type="entry name" value="Catalase_clade2"/>
    <property type="match status" value="1"/>
</dbReference>
<dbReference type="GO" id="GO:0005829">
    <property type="term" value="C:cytosol"/>
    <property type="evidence" value="ECO:0007669"/>
    <property type="project" value="TreeGrafter"/>
</dbReference>
<evidence type="ECO:0000256" key="1">
    <source>
        <dbReference type="ARBA" id="ARBA00001971"/>
    </source>
</evidence>
<comment type="similarity">
    <text evidence="2">Belongs to the catalase family. HPII subfamily.</text>
</comment>
<dbReference type="InterPro" id="IPR010582">
    <property type="entry name" value="Catalase_immune_responsive"/>
</dbReference>
<dbReference type="Gene3D" id="3.40.50.880">
    <property type="match status" value="1"/>
</dbReference>
<feature type="binding site" description="axial binding residue" evidence="12">
    <location>
        <position position="367"/>
    </location>
    <ligand>
        <name>heme</name>
        <dbReference type="ChEBI" id="CHEBI:30413"/>
    </ligand>
    <ligandPart>
        <name>Fe</name>
        <dbReference type="ChEBI" id="CHEBI:18248"/>
    </ligandPart>
</feature>
<dbReference type="FunFam" id="2.40.180.10:FF:000003">
    <property type="entry name" value="Catalase"/>
    <property type="match status" value="1"/>
</dbReference>
<protein>
    <recommendedName>
        <fullName evidence="3 10">Catalase</fullName>
        <ecNumber evidence="3 10">1.11.1.6</ecNumber>
    </recommendedName>
</protein>
<dbReference type="CDD" id="cd03132">
    <property type="entry name" value="GATase1_catalase"/>
    <property type="match status" value="1"/>
</dbReference>
<comment type="catalytic activity">
    <reaction evidence="10 15">
        <text>2 H2O2 = O2 + 2 H2O</text>
        <dbReference type="Rhea" id="RHEA:20309"/>
        <dbReference type="ChEBI" id="CHEBI:15377"/>
        <dbReference type="ChEBI" id="CHEBI:15379"/>
        <dbReference type="ChEBI" id="CHEBI:16240"/>
        <dbReference type="EC" id="1.11.1.6"/>
    </reaction>
</comment>
<keyword evidence="9 10" id="KW-0376">Hydrogen peroxide</keyword>
<keyword evidence="7 10" id="KW-0560">Oxidoreductase</keyword>
<evidence type="ECO:0000256" key="13">
    <source>
        <dbReference type="PIRSR" id="PIRSR038927-3"/>
    </source>
</evidence>
<gene>
    <name evidence="17" type="ORF">DFW101_3117</name>
</gene>
<dbReference type="PRINTS" id="PR00067">
    <property type="entry name" value="CATALASE"/>
</dbReference>
<dbReference type="PROSITE" id="PS00438">
    <property type="entry name" value="CATALASE_2"/>
    <property type="match status" value="1"/>
</dbReference>
<dbReference type="EC" id="1.11.1.6" evidence="3 10"/>
<evidence type="ECO:0000256" key="14">
    <source>
        <dbReference type="PIRSR" id="PIRSR038927-4"/>
    </source>
</evidence>
<feature type="active site" evidence="11">
    <location>
        <position position="80"/>
    </location>
</feature>
<feature type="binding site" evidence="13">
    <location>
        <position position="77"/>
    </location>
    <ligand>
        <name>heme</name>
        <dbReference type="ChEBI" id="CHEBI:30413"/>
    </ligand>
</feature>
<evidence type="ECO:0000256" key="11">
    <source>
        <dbReference type="PIRSR" id="PIRSR038927-1"/>
    </source>
</evidence>
<dbReference type="InterPro" id="IPR002226">
    <property type="entry name" value="Catalase_haem_BS"/>
</dbReference>
<dbReference type="InterPro" id="IPR041399">
    <property type="entry name" value="Catalase_large_C"/>
</dbReference>
<feature type="cross-link" description="3'-histidyl-3-tyrosine (His-Tyr)" evidence="14">
    <location>
        <begin position="344"/>
        <end position="367"/>
    </location>
</feature>
<dbReference type="Proteomes" id="UP000004662">
    <property type="component" value="Chromosome"/>
</dbReference>
<dbReference type="OrthoDB" id="3169619at2"/>
<dbReference type="Gene3D" id="1.20.1370.20">
    <property type="match status" value="1"/>
</dbReference>
<dbReference type="RefSeq" id="WP_009182468.1">
    <property type="nucleotide sequence ID" value="NZ_CM001368.1"/>
</dbReference>
<dbReference type="InterPro" id="IPR011614">
    <property type="entry name" value="Catalase_core"/>
</dbReference>
<proteinExistence type="inferred from homology"/>
<dbReference type="PANTHER" id="PTHR42821:SF1">
    <property type="entry name" value="CATALASE-B"/>
    <property type="match status" value="1"/>
</dbReference>
<dbReference type="eggNOG" id="COG0753">
    <property type="taxonomic scope" value="Bacteria"/>
</dbReference>
<dbReference type="GO" id="GO:0020037">
    <property type="term" value="F:heme binding"/>
    <property type="evidence" value="ECO:0007669"/>
    <property type="project" value="UniProtKB-UniRule"/>
</dbReference>
<accession>G7Q8N0</accession>
<evidence type="ECO:0000256" key="9">
    <source>
        <dbReference type="ARBA" id="ARBA00023324"/>
    </source>
</evidence>
<dbReference type="PROSITE" id="PS51402">
    <property type="entry name" value="CATALASE_3"/>
    <property type="match status" value="1"/>
</dbReference>
<dbReference type="InterPro" id="IPR029062">
    <property type="entry name" value="Class_I_gatase-like"/>
</dbReference>
<evidence type="ECO:0000256" key="12">
    <source>
        <dbReference type="PIRSR" id="PIRSR038927-2"/>
    </source>
</evidence>
<evidence type="ECO:0000256" key="15">
    <source>
        <dbReference type="RuleBase" id="RU000498"/>
    </source>
</evidence>
<evidence type="ECO:0000256" key="7">
    <source>
        <dbReference type="ARBA" id="ARBA00023002"/>
    </source>
</evidence>
<keyword evidence="6 10" id="KW-0479">Metal-binding</keyword>
<dbReference type="Pfam" id="PF00199">
    <property type="entry name" value="Catalase"/>
    <property type="match status" value="1"/>
</dbReference>
<feature type="binding site" evidence="13">
    <location>
        <position position="363"/>
    </location>
    <ligand>
        <name>heme</name>
        <dbReference type="ChEBI" id="CHEBI:30413"/>
    </ligand>
</feature>
<comment type="function">
    <text evidence="10">Decomposes hydrogen peroxide into water and oxygen; serves to protect cells from the toxic effects of hydrogen peroxide.</text>
</comment>
<evidence type="ECO:0000256" key="3">
    <source>
        <dbReference type="ARBA" id="ARBA00012314"/>
    </source>
</evidence>
<dbReference type="GO" id="GO:0046872">
    <property type="term" value="F:metal ion binding"/>
    <property type="evidence" value="ECO:0007669"/>
    <property type="project" value="UniProtKB-KW"/>
</dbReference>
<comment type="cofactor">
    <cofactor evidence="1 10 12">
        <name>heme</name>
        <dbReference type="ChEBI" id="CHEBI:30413"/>
    </cofactor>
</comment>
<dbReference type="EMBL" id="CM001368">
    <property type="protein sequence ID" value="EHJ49117.1"/>
    <property type="molecule type" value="Genomic_DNA"/>
</dbReference>
<evidence type="ECO:0000313" key="17">
    <source>
        <dbReference type="EMBL" id="EHJ49117.1"/>
    </source>
</evidence>
<dbReference type="PANTHER" id="PTHR42821">
    <property type="entry name" value="CATALASE"/>
    <property type="match status" value="1"/>
</dbReference>
<evidence type="ECO:0000256" key="4">
    <source>
        <dbReference type="ARBA" id="ARBA00022559"/>
    </source>
</evidence>
<dbReference type="InterPro" id="IPR043156">
    <property type="entry name" value="Catalase_clade2_helical"/>
</dbReference>
<reference evidence="18" key="1">
    <citation type="journal article" date="2015" name="Genome Announc.">
        <title>High-Quality Draft Genome Sequence of Desulfovibrio carbinoliphilus FW-101-2B, an Organic Acid-Oxidizing Sulfate-Reducing Bacterium Isolated from Uranium(VI)-Contaminated Groundwater.</title>
        <authorList>
            <person name="Ramsay B.D."/>
            <person name="Hwang C."/>
            <person name="Woo H.L."/>
            <person name="Carroll S.L."/>
            <person name="Lucas S."/>
            <person name="Han J."/>
            <person name="Lapidus A.L."/>
            <person name="Cheng J.F."/>
            <person name="Goodwin L.A."/>
            <person name="Pitluck S."/>
            <person name="Peters L."/>
            <person name="Chertkov O."/>
            <person name="Held B."/>
            <person name="Detter J.C."/>
            <person name="Han C.S."/>
            <person name="Tapia R."/>
            <person name="Land M.L."/>
            <person name="Hauser L.J."/>
            <person name="Kyrpides N.C."/>
            <person name="Ivanova N.N."/>
            <person name="Mikhailova N."/>
            <person name="Pagani I."/>
            <person name="Woyke T."/>
            <person name="Arkin A.P."/>
            <person name="Dehal P."/>
            <person name="Chivian D."/>
            <person name="Criddle C.S."/>
            <person name="Wu W."/>
            <person name="Chakraborty R."/>
            <person name="Hazen T.C."/>
            <person name="Fields M.W."/>
        </authorList>
    </citation>
    <scope>NUCLEOTIDE SEQUENCE [LARGE SCALE GENOMIC DNA]</scope>
    <source>
        <strain evidence="18">FW-101-2B</strain>
    </source>
</reference>
<evidence type="ECO:0000256" key="6">
    <source>
        <dbReference type="ARBA" id="ARBA00022723"/>
    </source>
</evidence>
<feature type="active site" evidence="11">
    <location>
        <position position="153"/>
    </location>
</feature>
<dbReference type="Pfam" id="PF06628">
    <property type="entry name" value="Catalase-rel"/>
    <property type="match status" value="1"/>
</dbReference>
<dbReference type="InterPro" id="IPR024708">
    <property type="entry name" value="Catalase_AS"/>
</dbReference>
<dbReference type="SMART" id="SM01060">
    <property type="entry name" value="Catalase"/>
    <property type="match status" value="1"/>
</dbReference>
<dbReference type="Gene3D" id="2.40.180.10">
    <property type="entry name" value="Catalase core domain"/>
    <property type="match status" value="1"/>
</dbReference>
<dbReference type="Pfam" id="PF18011">
    <property type="entry name" value="Catalase_C"/>
    <property type="match status" value="1"/>
</dbReference>
<dbReference type="HOGENOM" id="CLU_010645_3_0_7"/>
<evidence type="ECO:0000259" key="16">
    <source>
        <dbReference type="SMART" id="SM01060"/>
    </source>
</evidence>
<sequence>MSKHVKKGEIPPDNAKTRAIMGFTADDAGEFLTTNQGVRISHDEDSLKAGKRGPTLLEDFHFREKITHFDHEMIPERVVHARGSGAHGVFECTEAMGEYTSADFLSEAGRQTPVFVRFSQVLGSKGSMDTARDVRGFATKFYTDKGNFDLVGNNIPVFFIQDAIKFPDLIHAGKPEPNTHIPQASTAHDTFWDFISLTPESTHVILWALSDRGITRSYRMMEGFGVNTYRFVNATGQGRFVKFHWKPKLGIHGLVWEEAQMIGGMDSDFLRRDLYDAIGMGFYPEWEFGVQMIEDADEHNFDFDILDPTKIWPEEEVPVKIIGRLTLNRNPDNFFAEVEQVAFHPGHVVPGIDFSNDPLLQGRLFSYLDTQISRLGGPNFHEIPVNRPIAQVHNNQRDAMHRQTINKGRVSYIPNSLGDNEPNVASREQGGFVPYAGRIIEGPATRSRDEKFMDFYSQARMFWLSLTDPERRHLLQAAHFELGKVESKAVRERMVANFNKVDHELAAAIAMGVGVATPPAGEASTYEKSSPAVSMAGTAKGTIESRKVAIIAAPGFDGKQLAAMQEALVAAGAVVEVVSMLLGHIESADGQMVPVKKNYITSASVLYDGVYIPGGQASISMLAFSGKVKNFISEMYRHCKAIAATGEAVGLLESYKLPGLVPGAGKDATAKDLGVIMDTKPKDMKAVAADFITALGQHRAWAREDVKNKVPA</sequence>
<dbReference type="SUPFAM" id="SSF56634">
    <property type="entry name" value="Heme-dependent catalase-like"/>
    <property type="match status" value="1"/>
</dbReference>
<feature type="domain" description="Catalase core" evidence="16">
    <location>
        <begin position="33"/>
        <end position="421"/>
    </location>
</feature>
<dbReference type="GO" id="GO:0042744">
    <property type="term" value="P:hydrogen peroxide catabolic process"/>
    <property type="evidence" value="ECO:0007669"/>
    <property type="project" value="UniProtKB-UniRule"/>
</dbReference>
<dbReference type="InterPro" id="IPR020835">
    <property type="entry name" value="Catalase_sf"/>
</dbReference>
<organism evidence="17 18">
    <name type="scientific">Solidesulfovibrio carbinoliphilus subsp. oakridgensis</name>
    <dbReference type="NCBI Taxonomy" id="694327"/>
    <lineage>
        <taxon>Bacteria</taxon>
        <taxon>Pseudomonadati</taxon>
        <taxon>Thermodesulfobacteriota</taxon>
        <taxon>Desulfovibrionia</taxon>
        <taxon>Desulfovibrionales</taxon>
        <taxon>Desulfovibrionaceae</taxon>
        <taxon>Solidesulfovibrio</taxon>
    </lineage>
</organism>
<dbReference type="GO" id="GO:0004096">
    <property type="term" value="F:catalase activity"/>
    <property type="evidence" value="ECO:0007669"/>
    <property type="project" value="UniProtKB-UniRule"/>
</dbReference>
<keyword evidence="18" id="KW-1185">Reference proteome</keyword>
<dbReference type="PROSITE" id="PS00437">
    <property type="entry name" value="CATALASE_1"/>
    <property type="match status" value="1"/>
</dbReference>
<keyword evidence="5 10" id="KW-0349">Heme</keyword>
<dbReference type="GO" id="GO:0006979">
    <property type="term" value="P:response to oxidative stress"/>
    <property type="evidence" value="ECO:0007669"/>
    <property type="project" value="InterPro"/>
</dbReference>
<name>G7Q8N0_9BACT</name>
<evidence type="ECO:0000313" key="18">
    <source>
        <dbReference type="Proteomes" id="UP000004662"/>
    </source>
</evidence>
<keyword evidence="4 10" id="KW-0575">Peroxidase</keyword>
<evidence type="ECO:0000256" key="2">
    <source>
        <dbReference type="ARBA" id="ARBA00010660"/>
    </source>
</evidence>
<feature type="binding site" evidence="13">
    <location>
        <position position="117"/>
    </location>
    <ligand>
        <name>heme</name>
        <dbReference type="ChEBI" id="CHEBI:30413"/>
    </ligand>
</feature>